<dbReference type="AlphaFoldDB" id="A0A8X6VTD5"/>
<protein>
    <submittedName>
        <fullName evidence="1">DUF1758 domain-containing protein</fullName>
    </submittedName>
</protein>
<proteinExistence type="predicted"/>
<dbReference type="EMBL" id="BMAU01021359">
    <property type="protein sequence ID" value="GFY22103.1"/>
    <property type="molecule type" value="Genomic_DNA"/>
</dbReference>
<organism evidence="1 2">
    <name type="scientific">Trichonephila clavipes</name>
    <name type="common">Golden silk orbweaver</name>
    <name type="synonym">Nephila clavipes</name>
    <dbReference type="NCBI Taxonomy" id="2585209"/>
    <lineage>
        <taxon>Eukaryota</taxon>
        <taxon>Metazoa</taxon>
        <taxon>Ecdysozoa</taxon>
        <taxon>Arthropoda</taxon>
        <taxon>Chelicerata</taxon>
        <taxon>Arachnida</taxon>
        <taxon>Araneae</taxon>
        <taxon>Araneomorphae</taxon>
        <taxon>Entelegynae</taxon>
        <taxon>Araneoidea</taxon>
        <taxon>Nephilidae</taxon>
        <taxon>Trichonephila</taxon>
    </lineage>
</organism>
<evidence type="ECO:0000313" key="2">
    <source>
        <dbReference type="Proteomes" id="UP000887159"/>
    </source>
</evidence>
<sequence>MTHMRNEAGRYLVQMPVKNIQGLGHSRGLVMKRLDQLWRRLSKDKQIENLYREFMQQYLDLGQMEKMEEHFDETYAKNICYYLPHRGVFRPDKTTIKLRVVFNGSASITSGLSLNDLLLKGKVKEDTHTQHF</sequence>
<accession>A0A8X6VTD5</accession>
<comment type="caution">
    <text evidence="1">The sequence shown here is derived from an EMBL/GenBank/DDBJ whole genome shotgun (WGS) entry which is preliminary data.</text>
</comment>
<dbReference type="Proteomes" id="UP000887159">
    <property type="component" value="Unassembled WGS sequence"/>
</dbReference>
<name>A0A8X6VTD5_TRICX</name>
<evidence type="ECO:0000313" key="1">
    <source>
        <dbReference type="EMBL" id="GFY22103.1"/>
    </source>
</evidence>
<dbReference type="PANTHER" id="PTHR47331">
    <property type="entry name" value="PHD-TYPE DOMAIN-CONTAINING PROTEIN"/>
    <property type="match status" value="1"/>
</dbReference>
<keyword evidence="2" id="KW-1185">Reference proteome</keyword>
<gene>
    <name evidence="1" type="primary">AVEN_252130_1</name>
    <name evidence="1" type="ORF">TNCV_3297471</name>
</gene>
<reference evidence="1" key="1">
    <citation type="submission" date="2020-08" db="EMBL/GenBank/DDBJ databases">
        <title>Multicomponent nature underlies the extraordinary mechanical properties of spider dragline silk.</title>
        <authorList>
            <person name="Kono N."/>
            <person name="Nakamura H."/>
            <person name="Mori M."/>
            <person name="Yoshida Y."/>
            <person name="Ohtoshi R."/>
            <person name="Malay A.D."/>
            <person name="Moran D.A.P."/>
            <person name="Tomita M."/>
            <person name="Numata K."/>
            <person name="Arakawa K."/>
        </authorList>
    </citation>
    <scope>NUCLEOTIDE SEQUENCE</scope>
</reference>
<dbReference type="PANTHER" id="PTHR47331:SF5">
    <property type="entry name" value="RIBONUCLEASE H"/>
    <property type="match status" value="1"/>
</dbReference>